<sequence length="234" mass="25029">TDGDGVPDGCDICTGGDDSIDSDGDGIPDFCDTDTCDSVTVTINFDDYAKETSWELLDENGVVVLEGSGYSDADDFTTINESICLEDGCYDFIIYDSYGDGICCGQYGDGSYSVTRADGTIVASGASFGASETTNFCIGTGSIALQAPLASNNNLVVFPNPANEEAYIGFEAPTEVYFIQIFDITGRLVQQIDGGLIDYNGIPLNIRELPIGVYFVRTTNNVGMRFQGKLIIER</sequence>
<organism evidence="3 4">
    <name type="scientific">Robiginitalea aurantiaca</name>
    <dbReference type="NCBI Taxonomy" id="3056915"/>
    <lineage>
        <taxon>Bacteria</taxon>
        <taxon>Pseudomonadati</taxon>
        <taxon>Bacteroidota</taxon>
        <taxon>Flavobacteriia</taxon>
        <taxon>Flavobacteriales</taxon>
        <taxon>Flavobacteriaceae</taxon>
        <taxon>Robiginitalea</taxon>
    </lineage>
</organism>
<dbReference type="EMBL" id="JAUDUY010000011">
    <property type="protein sequence ID" value="MDM9632559.1"/>
    <property type="molecule type" value="Genomic_DNA"/>
</dbReference>
<feature type="domain" description="Secretion system C-terminal sorting" evidence="2">
    <location>
        <begin position="157"/>
        <end position="232"/>
    </location>
</feature>
<reference evidence="3" key="1">
    <citation type="submission" date="2023-06" db="EMBL/GenBank/DDBJ databases">
        <title>Robiginitalea aurantiacus sp. nov. and Algoriphagus sediminis sp. nov., isolated from coastal sediment.</title>
        <authorList>
            <person name="Zhou Z.Y."/>
            <person name="An J."/>
            <person name="Jia Y.W."/>
            <person name="Du Z.J."/>
        </authorList>
    </citation>
    <scope>NUCLEOTIDE SEQUENCE</scope>
    <source>
        <strain evidence="3">M39</strain>
    </source>
</reference>
<evidence type="ECO:0000313" key="3">
    <source>
        <dbReference type="EMBL" id="MDM9632559.1"/>
    </source>
</evidence>
<evidence type="ECO:0000313" key="4">
    <source>
        <dbReference type="Proteomes" id="UP001174839"/>
    </source>
</evidence>
<protein>
    <submittedName>
        <fullName evidence="3">T9SS type A sorting domain-containing protein</fullName>
    </submittedName>
</protein>
<dbReference type="Proteomes" id="UP001174839">
    <property type="component" value="Unassembled WGS sequence"/>
</dbReference>
<dbReference type="RefSeq" id="WP_289725924.1">
    <property type="nucleotide sequence ID" value="NZ_JAUDUY010000011.1"/>
</dbReference>
<evidence type="ECO:0000256" key="1">
    <source>
        <dbReference type="ARBA" id="ARBA00022729"/>
    </source>
</evidence>
<keyword evidence="1" id="KW-0732">Signal</keyword>
<comment type="caution">
    <text evidence="3">The sequence shown here is derived from an EMBL/GenBank/DDBJ whole genome shotgun (WGS) entry which is preliminary data.</text>
</comment>
<dbReference type="NCBIfam" id="TIGR04183">
    <property type="entry name" value="Por_Secre_tail"/>
    <property type="match status" value="1"/>
</dbReference>
<gene>
    <name evidence="3" type="ORF">QU605_13865</name>
</gene>
<name>A0ABT7WIC5_9FLAO</name>
<dbReference type="Pfam" id="PF18962">
    <property type="entry name" value="Por_Secre_tail"/>
    <property type="match status" value="1"/>
</dbReference>
<evidence type="ECO:0000259" key="2">
    <source>
        <dbReference type="Pfam" id="PF18962"/>
    </source>
</evidence>
<feature type="non-terminal residue" evidence="3">
    <location>
        <position position="1"/>
    </location>
</feature>
<proteinExistence type="predicted"/>
<accession>A0ABT7WIC5</accession>
<keyword evidence="4" id="KW-1185">Reference proteome</keyword>
<dbReference type="InterPro" id="IPR026444">
    <property type="entry name" value="Secre_tail"/>
</dbReference>